<protein>
    <submittedName>
        <fullName evidence="2">Uncharacterized protein</fullName>
    </submittedName>
</protein>
<reference evidence="2 3" key="1">
    <citation type="journal article" date="2019" name="Front. Microbiol.">
        <title>Thermoanaerosceptrum fracticalcis gen. nov. sp. nov., a Novel Fumarate-Fermenting Microorganism From a Deep Fractured Carbonate Aquifer of the US Great Basin.</title>
        <authorList>
            <person name="Hamilton-Brehm S.D."/>
            <person name="Stewart L.E."/>
            <person name="Zavarin M."/>
            <person name="Caldwell M."/>
            <person name="Lawson P.A."/>
            <person name="Onstott T.C."/>
            <person name="Grzymski J."/>
            <person name="Neveux I."/>
            <person name="Lollar B.S."/>
            <person name="Russell C.E."/>
            <person name="Moser D.P."/>
        </authorList>
    </citation>
    <scope>NUCLEOTIDE SEQUENCE [LARGE SCALE GENOMIC DNA]</scope>
    <source>
        <strain evidence="2 3">DRI-13</strain>
    </source>
</reference>
<evidence type="ECO:0000313" key="2">
    <source>
        <dbReference type="EMBL" id="QNB46823.1"/>
    </source>
</evidence>
<sequence>MALDLENERKYLVDLIKNAEKDFGKAQWAAQQAQVYAQQYPGFSLDKVYTPASSQTTSQTISQTTASRSSPTPSYGGYITTEQDGSKWYVSNGQQYRIADETIPEAARGSMGSLSRDQQGNQYFNYNGQSYLVGSIPGVNAPAAPAVSGVYQSPYSSKIEALLAKLNSIPAFNPNSVYSSPEYLAAKERIENESKKTSQNVLGAASSLTGGIPSSYAIAAAKESESDVKNRLNELLPSLTQAAYNRYLQEQGLTMDQINLLSSLQNADYQRYSTDRAFNQSVLESNRNFAQKQQEYNYQVSRDKLLDQRWLDQFDYQKKQDLVAQALRNREISIAERNAALARDKFNWEKDPTNPANMKNPKTIGALYSSMMNSGDPEKWLRQNAQWLDPEELKTLAGFLPKNEAVAILEKILNSK</sequence>
<gene>
    <name evidence="2" type="ORF">BR63_11180</name>
</gene>
<dbReference type="RefSeq" id="WP_034420216.1">
    <property type="nucleotide sequence ID" value="NZ_CP045798.1"/>
</dbReference>
<dbReference type="KEGG" id="tfr:BR63_11180"/>
<feature type="region of interest" description="Disordered" evidence="1">
    <location>
        <begin position="56"/>
        <end position="75"/>
    </location>
</feature>
<feature type="compositionally biased region" description="Low complexity" evidence="1">
    <location>
        <begin position="56"/>
        <end position="70"/>
    </location>
</feature>
<proteinExistence type="predicted"/>
<keyword evidence="3" id="KW-1185">Reference proteome</keyword>
<accession>A0A7G6E419</accession>
<dbReference type="EMBL" id="CP045798">
    <property type="protein sequence ID" value="QNB46823.1"/>
    <property type="molecule type" value="Genomic_DNA"/>
</dbReference>
<organism evidence="2 3">
    <name type="scientific">Thermanaerosceptrum fracticalcis</name>
    <dbReference type="NCBI Taxonomy" id="1712410"/>
    <lineage>
        <taxon>Bacteria</taxon>
        <taxon>Bacillati</taxon>
        <taxon>Bacillota</taxon>
        <taxon>Clostridia</taxon>
        <taxon>Eubacteriales</taxon>
        <taxon>Peptococcaceae</taxon>
        <taxon>Thermanaerosceptrum</taxon>
    </lineage>
</organism>
<name>A0A7G6E419_THEFR</name>
<dbReference type="Proteomes" id="UP000515847">
    <property type="component" value="Chromosome"/>
</dbReference>
<dbReference type="AlphaFoldDB" id="A0A7G6E419"/>
<evidence type="ECO:0000313" key="3">
    <source>
        <dbReference type="Proteomes" id="UP000515847"/>
    </source>
</evidence>
<evidence type="ECO:0000256" key="1">
    <source>
        <dbReference type="SAM" id="MobiDB-lite"/>
    </source>
</evidence>